<dbReference type="RefSeq" id="XP_036364672.1">
    <property type="nucleotide sequence ID" value="XM_036508779.1"/>
</dbReference>
<reference evidence="13 14" key="1">
    <citation type="submission" date="2025-08" db="UniProtKB">
        <authorList>
            <consortium name="RefSeq"/>
        </authorList>
    </citation>
    <scope>IDENTIFICATION</scope>
</reference>
<evidence type="ECO:0000256" key="5">
    <source>
        <dbReference type="ARBA" id="ARBA00022771"/>
    </source>
</evidence>
<keyword evidence="3" id="KW-0479">Metal-binding</keyword>
<dbReference type="FunFam" id="3.30.160.60:FF:001732">
    <property type="entry name" value="Zgc:162936"/>
    <property type="match status" value="1"/>
</dbReference>
<comment type="similarity">
    <text evidence="2">Belongs to the krueppel C2H2-type zinc-finger protein family.</text>
</comment>
<evidence type="ECO:0000256" key="1">
    <source>
        <dbReference type="ARBA" id="ARBA00004123"/>
    </source>
</evidence>
<dbReference type="SMART" id="SM00355">
    <property type="entry name" value="ZnF_C2H2"/>
    <property type="match status" value="8"/>
</dbReference>
<dbReference type="GO" id="GO:0000977">
    <property type="term" value="F:RNA polymerase II transcription regulatory region sequence-specific DNA binding"/>
    <property type="evidence" value="ECO:0007669"/>
    <property type="project" value="TreeGrafter"/>
</dbReference>
<evidence type="ECO:0000256" key="8">
    <source>
        <dbReference type="ARBA" id="ARBA00023242"/>
    </source>
</evidence>
<dbReference type="RefSeq" id="XP_036364673.1">
    <property type="nucleotide sequence ID" value="XM_036508780.1"/>
</dbReference>
<dbReference type="InterPro" id="IPR013087">
    <property type="entry name" value="Znf_C2H2_type"/>
</dbReference>
<dbReference type="Proteomes" id="UP000515154">
    <property type="component" value="Linkage group LG14"/>
</dbReference>
<feature type="domain" description="C2H2-type" evidence="11">
    <location>
        <begin position="79"/>
        <end position="101"/>
    </location>
</feature>
<dbReference type="PROSITE" id="PS00028">
    <property type="entry name" value="ZINC_FINGER_C2H2_1"/>
    <property type="match status" value="7"/>
</dbReference>
<evidence type="ECO:0000256" key="6">
    <source>
        <dbReference type="ARBA" id="ARBA00022833"/>
    </source>
</evidence>
<dbReference type="SUPFAM" id="SSF57667">
    <property type="entry name" value="beta-beta-alpha zinc fingers"/>
    <property type="match status" value="6"/>
</dbReference>
<evidence type="ECO:0000256" key="3">
    <source>
        <dbReference type="ARBA" id="ARBA00022723"/>
    </source>
</evidence>
<dbReference type="PROSITE" id="PS50157">
    <property type="entry name" value="ZINC_FINGER_C2H2_2"/>
    <property type="match status" value="8"/>
</dbReference>
<evidence type="ECO:0000313" key="13">
    <source>
        <dbReference type="RefSeq" id="XP_036364671.1"/>
    </source>
</evidence>
<dbReference type="Pfam" id="PF13912">
    <property type="entry name" value="zf-C2H2_6"/>
    <property type="match status" value="1"/>
</dbReference>
<feature type="region of interest" description="Disordered" evidence="10">
    <location>
        <begin position="324"/>
        <end position="393"/>
    </location>
</feature>
<feature type="domain" description="C2H2-type" evidence="11">
    <location>
        <begin position="133"/>
        <end position="155"/>
    </location>
</feature>
<evidence type="ECO:0000256" key="4">
    <source>
        <dbReference type="ARBA" id="ARBA00022737"/>
    </source>
</evidence>
<sequence length="393" mass="43165">MNHMINTSNFELSEAIHNMERSHSCDICGKGFTRYDNLERHRLSHRVDKPFRCDTCGKSFSQKSHLKQHKVIHTGVKPFKCHLCGSAFSQNGNLTRHMKTHGIAPTISTQHHDNQSETYMHTHSQIYANDKPFKCNVCGAAFSRNGDLTRHFRTHEESLLPQNNPNFNSGYGSSSGSGGNSSGGRGGGGGSGGDGGGGGGSSGGGNPGFSSSYNNNDNPFNCRACWKAFTERTDAGLHERIHAALLPYRCELCGKAFAENSYLTRHKRAHTREKLFNCEVCNKSFSQKSHLKVHHRIHTGERPFRCGLCGYAFARKDHLERHQRNNKNGGKLSCVPRQQHATSATTVATTVPANDSGQQVSSNAGGTISVSQQTTSHEVQPQQDADVPHYMNI</sequence>
<dbReference type="FunFam" id="3.30.160.60:FF:000264">
    <property type="entry name" value="Zinc finger protein 236"/>
    <property type="match status" value="1"/>
</dbReference>
<dbReference type="AlphaFoldDB" id="A0A7E6FA92"/>
<proteinExistence type="inferred from homology"/>
<name>A0A7E6FA92_9MOLL</name>
<dbReference type="InterPro" id="IPR050717">
    <property type="entry name" value="C2H2-ZF_Transcription_Reg"/>
</dbReference>
<keyword evidence="4" id="KW-0677">Repeat</keyword>
<feature type="domain" description="C2H2-type" evidence="11">
    <location>
        <begin position="304"/>
        <end position="332"/>
    </location>
</feature>
<dbReference type="InterPro" id="IPR036236">
    <property type="entry name" value="Znf_C2H2_sf"/>
</dbReference>
<evidence type="ECO:0000256" key="2">
    <source>
        <dbReference type="ARBA" id="ARBA00006991"/>
    </source>
</evidence>
<evidence type="ECO:0000256" key="7">
    <source>
        <dbReference type="ARBA" id="ARBA00023125"/>
    </source>
</evidence>
<keyword evidence="7" id="KW-0238">DNA-binding</keyword>
<feature type="domain" description="C2H2-type" evidence="11">
    <location>
        <begin position="248"/>
        <end position="275"/>
    </location>
</feature>
<organism evidence="12 13">
    <name type="scientific">Octopus sinensis</name>
    <name type="common">East Asian common octopus</name>
    <dbReference type="NCBI Taxonomy" id="2607531"/>
    <lineage>
        <taxon>Eukaryota</taxon>
        <taxon>Metazoa</taxon>
        <taxon>Spiralia</taxon>
        <taxon>Lophotrochozoa</taxon>
        <taxon>Mollusca</taxon>
        <taxon>Cephalopoda</taxon>
        <taxon>Coleoidea</taxon>
        <taxon>Octopodiformes</taxon>
        <taxon>Octopoda</taxon>
        <taxon>Incirrata</taxon>
        <taxon>Octopodidae</taxon>
        <taxon>Octopus</taxon>
    </lineage>
</organism>
<dbReference type="Pfam" id="PF00096">
    <property type="entry name" value="zf-C2H2"/>
    <property type="match status" value="6"/>
</dbReference>
<dbReference type="FunFam" id="3.30.160.60:FF:001627">
    <property type="entry name" value="Zinc finger protein 655"/>
    <property type="match status" value="1"/>
</dbReference>
<dbReference type="FunFam" id="3.30.160.60:FF:000446">
    <property type="entry name" value="Zinc finger protein"/>
    <property type="match status" value="1"/>
</dbReference>
<comment type="subcellular location">
    <subcellularLocation>
        <location evidence="1">Nucleus</location>
    </subcellularLocation>
</comment>
<evidence type="ECO:0000313" key="15">
    <source>
        <dbReference type="RefSeq" id="XP_036364673.1"/>
    </source>
</evidence>
<evidence type="ECO:0000259" key="11">
    <source>
        <dbReference type="PROSITE" id="PS50157"/>
    </source>
</evidence>
<evidence type="ECO:0000256" key="9">
    <source>
        <dbReference type="PROSITE-ProRule" id="PRU00042"/>
    </source>
</evidence>
<dbReference type="RefSeq" id="XP_036364671.1">
    <property type="nucleotide sequence ID" value="XM_036508778.1"/>
</dbReference>
<evidence type="ECO:0000256" key="10">
    <source>
        <dbReference type="SAM" id="MobiDB-lite"/>
    </source>
</evidence>
<dbReference type="FunFam" id="3.30.160.60:FF:000454">
    <property type="entry name" value="Zinc finger protein 624"/>
    <property type="match status" value="1"/>
</dbReference>
<feature type="domain" description="C2H2-type" evidence="11">
    <location>
        <begin position="276"/>
        <end position="303"/>
    </location>
</feature>
<gene>
    <name evidence="13 14 15" type="primary">LOC115219492</name>
</gene>
<dbReference type="FunFam" id="3.30.160.60:FF:000875">
    <property type="entry name" value="zinc finger protein 236 isoform X7"/>
    <property type="match status" value="1"/>
</dbReference>
<keyword evidence="6" id="KW-0862">Zinc</keyword>
<dbReference type="GO" id="GO:0005694">
    <property type="term" value="C:chromosome"/>
    <property type="evidence" value="ECO:0007669"/>
    <property type="project" value="UniProtKB-ARBA"/>
</dbReference>
<dbReference type="PANTHER" id="PTHR14196">
    <property type="entry name" value="ODD-SKIPPED - RELATED"/>
    <property type="match status" value="1"/>
</dbReference>
<feature type="domain" description="C2H2-type" evidence="11">
    <location>
        <begin position="51"/>
        <end position="78"/>
    </location>
</feature>
<evidence type="ECO:0000313" key="12">
    <source>
        <dbReference type="Proteomes" id="UP000515154"/>
    </source>
</evidence>
<dbReference type="GO" id="GO:0008270">
    <property type="term" value="F:zinc ion binding"/>
    <property type="evidence" value="ECO:0007669"/>
    <property type="project" value="UniProtKB-KW"/>
</dbReference>
<dbReference type="GO" id="GO:0045893">
    <property type="term" value="P:positive regulation of DNA-templated transcription"/>
    <property type="evidence" value="ECO:0007669"/>
    <property type="project" value="UniProtKB-ARBA"/>
</dbReference>
<feature type="compositionally biased region" description="Low complexity" evidence="10">
    <location>
        <begin position="341"/>
        <end position="353"/>
    </location>
</feature>
<keyword evidence="5 9" id="KW-0863">Zinc-finger</keyword>
<feature type="domain" description="C2H2-type" evidence="11">
    <location>
        <begin position="23"/>
        <end position="50"/>
    </location>
</feature>
<dbReference type="GO" id="GO:0005634">
    <property type="term" value="C:nucleus"/>
    <property type="evidence" value="ECO:0007669"/>
    <property type="project" value="UniProtKB-SubCell"/>
</dbReference>
<feature type="compositionally biased region" description="Gly residues" evidence="10">
    <location>
        <begin position="173"/>
        <end position="207"/>
    </location>
</feature>
<feature type="region of interest" description="Disordered" evidence="10">
    <location>
        <begin position="157"/>
        <end position="210"/>
    </location>
</feature>
<dbReference type="GO" id="GO:0000981">
    <property type="term" value="F:DNA-binding transcription factor activity, RNA polymerase II-specific"/>
    <property type="evidence" value="ECO:0007669"/>
    <property type="project" value="TreeGrafter"/>
</dbReference>
<accession>A0A7E6FA92</accession>
<keyword evidence="12" id="KW-1185">Reference proteome</keyword>
<dbReference type="KEGG" id="osn:115219492"/>
<feature type="domain" description="C2H2-type" evidence="11">
    <location>
        <begin position="220"/>
        <end position="247"/>
    </location>
</feature>
<dbReference type="Gene3D" id="3.30.160.60">
    <property type="entry name" value="Classic Zinc Finger"/>
    <property type="match status" value="7"/>
</dbReference>
<dbReference type="PANTHER" id="PTHR14196:SF12">
    <property type="entry name" value="ZINC FINGER PROTEIN 208-LIKE"/>
    <property type="match status" value="1"/>
</dbReference>
<protein>
    <submittedName>
        <fullName evidence="13 14">Zinc finger protein OZF-like</fullName>
    </submittedName>
</protein>
<feature type="compositionally biased region" description="Low complexity" evidence="10">
    <location>
        <begin position="163"/>
        <end position="172"/>
    </location>
</feature>
<dbReference type="FunFam" id="3.30.160.60:FF:000100">
    <property type="entry name" value="Zinc finger 45-like"/>
    <property type="match status" value="1"/>
</dbReference>
<feature type="compositionally biased region" description="Polar residues" evidence="10">
    <location>
        <begin position="355"/>
        <end position="383"/>
    </location>
</feature>
<keyword evidence="8" id="KW-0539">Nucleus</keyword>
<evidence type="ECO:0000313" key="14">
    <source>
        <dbReference type="RefSeq" id="XP_036364672.1"/>
    </source>
</evidence>